<dbReference type="EMBL" id="JAWNGG020000159">
    <property type="protein sequence ID" value="KAK9298940.1"/>
    <property type="molecule type" value="Genomic_DNA"/>
</dbReference>
<gene>
    <name evidence="1" type="ORF">QLX08_007866</name>
</gene>
<evidence type="ECO:0000313" key="2">
    <source>
        <dbReference type="Proteomes" id="UP001432146"/>
    </source>
</evidence>
<name>A0AAW0ZMM9_9HYME</name>
<keyword evidence="2" id="KW-1185">Reference proteome</keyword>
<reference evidence="1 2" key="1">
    <citation type="submission" date="2024-05" db="EMBL/GenBank/DDBJ databases">
        <title>The nuclear and mitochondrial genome assemblies of Tetragonisca angustula (Apidae: Meliponini), a tiny yet remarkable pollinator in the Neotropics.</title>
        <authorList>
            <person name="Ferrari R."/>
            <person name="Ricardo P.C."/>
            <person name="Dias F.C."/>
            <person name="Araujo N.S."/>
            <person name="Soares D.O."/>
            <person name="Zhou Q.-S."/>
            <person name="Zhu C.-D."/>
            <person name="Coutinho L."/>
            <person name="Airas M.C."/>
            <person name="Batista T.M."/>
        </authorList>
    </citation>
    <scope>NUCLEOTIDE SEQUENCE [LARGE SCALE GENOMIC DNA]</scope>
    <source>
        <strain evidence="1">ASF017062</strain>
        <tissue evidence="1">Abdomen</tissue>
    </source>
</reference>
<evidence type="ECO:0000313" key="1">
    <source>
        <dbReference type="EMBL" id="KAK9298940.1"/>
    </source>
</evidence>
<protein>
    <submittedName>
        <fullName evidence="1">Uncharacterized protein</fullName>
    </submittedName>
</protein>
<dbReference type="AlphaFoldDB" id="A0AAW0ZMM9"/>
<dbReference type="Proteomes" id="UP001432146">
    <property type="component" value="Unassembled WGS sequence"/>
</dbReference>
<proteinExistence type="predicted"/>
<organism evidence="1 2">
    <name type="scientific">Tetragonisca angustula</name>
    <dbReference type="NCBI Taxonomy" id="166442"/>
    <lineage>
        <taxon>Eukaryota</taxon>
        <taxon>Metazoa</taxon>
        <taxon>Ecdysozoa</taxon>
        <taxon>Arthropoda</taxon>
        <taxon>Hexapoda</taxon>
        <taxon>Insecta</taxon>
        <taxon>Pterygota</taxon>
        <taxon>Neoptera</taxon>
        <taxon>Endopterygota</taxon>
        <taxon>Hymenoptera</taxon>
        <taxon>Apocrita</taxon>
        <taxon>Aculeata</taxon>
        <taxon>Apoidea</taxon>
        <taxon>Anthophila</taxon>
        <taxon>Apidae</taxon>
        <taxon>Tetragonisca</taxon>
    </lineage>
</organism>
<sequence>MTGGVLARRRHACLAKPPPLPFSMHRSTVTVTTVTPPPPDTHENPVDGQVCRLARICRWPMEEYASLSAKNNHRRIDTSGTSIETCEKACNCDRVRDEPGSLLDLCARKPLLLRSLQSTKAAYCNVTVCIQYYTIGIF</sequence>
<accession>A0AAW0ZMM9</accession>
<comment type="caution">
    <text evidence="1">The sequence shown here is derived from an EMBL/GenBank/DDBJ whole genome shotgun (WGS) entry which is preliminary data.</text>
</comment>